<dbReference type="AlphaFoldDB" id="A0A1I7WCM7"/>
<name>A0A1I7WCM7_HETBA</name>
<feature type="transmembrane region" description="Helical" evidence="2">
    <location>
        <begin position="34"/>
        <end position="53"/>
    </location>
</feature>
<evidence type="ECO:0000313" key="4">
    <source>
        <dbReference type="WBParaSite" id="Hba_02440"/>
    </source>
</evidence>
<reference evidence="4" key="1">
    <citation type="submission" date="2016-11" db="UniProtKB">
        <authorList>
            <consortium name="WormBaseParasite"/>
        </authorList>
    </citation>
    <scope>IDENTIFICATION</scope>
</reference>
<proteinExistence type="predicted"/>
<sequence>MVYNYVHPPGGPGNKGPDGPPGAVGNKGPGTRRYCEIALSFTICVAILYNSYINKY</sequence>
<evidence type="ECO:0000256" key="2">
    <source>
        <dbReference type="SAM" id="Phobius"/>
    </source>
</evidence>
<organism evidence="3 4">
    <name type="scientific">Heterorhabditis bacteriophora</name>
    <name type="common">Entomopathogenic nematode worm</name>
    <dbReference type="NCBI Taxonomy" id="37862"/>
    <lineage>
        <taxon>Eukaryota</taxon>
        <taxon>Metazoa</taxon>
        <taxon>Ecdysozoa</taxon>
        <taxon>Nematoda</taxon>
        <taxon>Chromadorea</taxon>
        <taxon>Rhabditida</taxon>
        <taxon>Rhabditina</taxon>
        <taxon>Rhabditomorpha</taxon>
        <taxon>Strongyloidea</taxon>
        <taxon>Heterorhabditidae</taxon>
        <taxon>Heterorhabditis</taxon>
    </lineage>
</organism>
<feature type="region of interest" description="Disordered" evidence="1">
    <location>
        <begin position="1"/>
        <end position="25"/>
    </location>
</feature>
<dbReference type="Proteomes" id="UP000095283">
    <property type="component" value="Unplaced"/>
</dbReference>
<keyword evidence="2" id="KW-0472">Membrane</keyword>
<dbReference type="WBParaSite" id="Hba_02440">
    <property type="protein sequence ID" value="Hba_02440"/>
    <property type="gene ID" value="Hba_02440"/>
</dbReference>
<protein>
    <submittedName>
        <fullName evidence="4">Collagen-like protein</fullName>
    </submittedName>
</protein>
<keyword evidence="2" id="KW-0812">Transmembrane</keyword>
<evidence type="ECO:0000313" key="3">
    <source>
        <dbReference type="Proteomes" id="UP000095283"/>
    </source>
</evidence>
<accession>A0A1I7WCM7</accession>
<evidence type="ECO:0000256" key="1">
    <source>
        <dbReference type="SAM" id="MobiDB-lite"/>
    </source>
</evidence>
<dbReference type="Gene3D" id="1.20.5.320">
    <property type="entry name" value="6-Phosphogluconate Dehydrogenase, domain 3"/>
    <property type="match status" value="1"/>
</dbReference>
<keyword evidence="2" id="KW-1133">Transmembrane helix</keyword>
<keyword evidence="3" id="KW-1185">Reference proteome</keyword>